<organism evidence="7 8">
    <name type="scientific">Exophiala spinifera</name>
    <dbReference type="NCBI Taxonomy" id="91928"/>
    <lineage>
        <taxon>Eukaryota</taxon>
        <taxon>Fungi</taxon>
        <taxon>Dikarya</taxon>
        <taxon>Ascomycota</taxon>
        <taxon>Pezizomycotina</taxon>
        <taxon>Eurotiomycetes</taxon>
        <taxon>Chaetothyriomycetidae</taxon>
        <taxon>Chaetothyriales</taxon>
        <taxon>Herpotrichiellaceae</taxon>
        <taxon>Exophiala</taxon>
    </lineage>
</organism>
<dbReference type="AlphaFoldDB" id="A0A0D1YQV3"/>
<protein>
    <recommendedName>
        <fullName evidence="6">Fe2OG dioxygenase domain-containing protein</fullName>
    </recommendedName>
</protein>
<dbReference type="Pfam" id="PF03171">
    <property type="entry name" value="2OG-FeII_Oxy"/>
    <property type="match status" value="1"/>
</dbReference>
<dbReference type="PANTHER" id="PTHR10209:SF881">
    <property type="entry name" value="FI07970P-RELATED"/>
    <property type="match status" value="1"/>
</dbReference>
<dbReference type="Gene3D" id="2.60.120.330">
    <property type="entry name" value="B-lactam Antibiotic, Isopenicillin N Synthase, Chain"/>
    <property type="match status" value="1"/>
</dbReference>
<dbReference type="GeneID" id="27331864"/>
<feature type="domain" description="Fe2OG dioxygenase" evidence="6">
    <location>
        <begin position="209"/>
        <end position="311"/>
    </location>
</feature>
<evidence type="ECO:0000256" key="3">
    <source>
        <dbReference type="ARBA" id="ARBA00023002"/>
    </source>
</evidence>
<evidence type="ECO:0000256" key="2">
    <source>
        <dbReference type="ARBA" id="ARBA00022723"/>
    </source>
</evidence>
<evidence type="ECO:0000256" key="1">
    <source>
        <dbReference type="ARBA" id="ARBA00008056"/>
    </source>
</evidence>
<dbReference type="InterPro" id="IPR005123">
    <property type="entry name" value="Oxoglu/Fe-dep_dioxygenase_dom"/>
</dbReference>
<evidence type="ECO:0000313" key="8">
    <source>
        <dbReference type="Proteomes" id="UP000053328"/>
    </source>
</evidence>
<evidence type="ECO:0000259" key="6">
    <source>
        <dbReference type="PROSITE" id="PS51471"/>
    </source>
</evidence>
<dbReference type="EMBL" id="KN847494">
    <property type="protein sequence ID" value="KIW17586.1"/>
    <property type="molecule type" value="Genomic_DNA"/>
</dbReference>
<dbReference type="InterPro" id="IPR044861">
    <property type="entry name" value="IPNS-like_FE2OG_OXY"/>
</dbReference>
<evidence type="ECO:0000256" key="5">
    <source>
        <dbReference type="RuleBase" id="RU003682"/>
    </source>
</evidence>
<dbReference type="RefSeq" id="XP_016237802.1">
    <property type="nucleotide sequence ID" value="XM_016379125.1"/>
</dbReference>
<dbReference type="VEuPathDB" id="FungiDB:PV08_04781"/>
<dbReference type="InterPro" id="IPR027443">
    <property type="entry name" value="IPNS-like_sf"/>
</dbReference>
<dbReference type="OrthoDB" id="288590at2759"/>
<name>A0A0D1YQV3_9EURO</name>
<dbReference type="Proteomes" id="UP000053328">
    <property type="component" value="Unassembled WGS sequence"/>
</dbReference>
<dbReference type="InterPro" id="IPR026992">
    <property type="entry name" value="DIOX_N"/>
</dbReference>
<dbReference type="STRING" id="91928.A0A0D1YQV3"/>
<dbReference type="GO" id="GO:0016491">
    <property type="term" value="F:oxidoreductase activity"/>
    <property type="evidence" value="ECO:0007669"/>
    <property type="project" value="UniProtKB-KW"/>
</dbReference>
<evidence type="ECO:0000256" key="4">
    <source>
        <dbReference type="ARBA" id="ARBA00023004"/>
    </source>
</evidence>
<accession>A0A0D1YQV3</accession>
<dbReference type="GO" id="GO:0044283">
    <property type="term" value="P:small molecule biosynthetic process"/>
    <property type="evidence" value="ECO:0007669"/>
    <property type="project" value="UniProtKB-ARBA"/>
</dbReference>
<dbReference type="PRINTS" id="PR00682">
    <property type="entry name" value="IPNSYNTHASE"/>
</dbReference>
<keyword evidence="3 5" id="KW-0560">Oxidoreductase</keyword>
<dbReference type="Pfam" id="PF14226">
    <property type="entry name" value="DIOX_N"/>
    <property type="match status" value="1"/>
</dbReference>
<gene>
    <name evidence="7" type="ORF">PV08_04781</name>
</gene>
<evidence type="ECO:0000313" key="7">
    <source>
        <dbReference type="EMBL" id="KIW17586.1"/>
    </source>
</evidence>
<dbReference type="PANTHER" id="PTHR10209">
    <property type="entry name" value="OXIDOREDUCTASE, 2OG-FE II OXYGENASE FAMILY PROTEIN"/>
    <property type="match status" value="1"/>
</dbReference>
<sequence length="365" mass="41209">MPLVRGEEIAVWGDQHKANGHFGTEEKSTLAIAGDFKDIPVIDISGIFSPDLRDRQAVADQVRDACVRVGFFYAKGHGIPQEMIDKAFDWAERFFELPFEEKMELFINNQDNYRGYTPMYGSGKPDIDGLANANEAFDWGLDSKLNDDPEYACSDPYMKGSNVWPERLPGFEEHLSQYYCKLRDLGRVMARNIALSLGLSEDSFEPYLTHPGCSAVVAHYPPMDMTSTKLGLDPHTDNEFMTFLAPGKVRALEVLNRDGQWISAPPIEGTYVVNVGDQLQRLTNNLYISTMHRVINHTGEERISVPFFFSANWECLIDPLKQLLDPDAEIKSNNVSAGQMYKHTMMALHIPGDNNPIFQKYLKVA</sequence>
<keyword evidence="4 5" id="KW-0408">Iron</keyword>
<reference evidence="7 8" key="1">
    <citation type="submission" date="2015-01" db="EMBL/GenBank/DDBJ databases">
        <title>The Genome Sequence of Exophiala spinifera CBS89968.</title>
        <authorList>
            <consortium name="The Broad Institute Genomics Platform"/>
            <person name="Cuomo C."/>
            <person name="de Hoog S."/>
            <person name="Gorbushina A."/>
            <person name="Stielow B."/>
            <person name="Teixiera M."/>
            <person name="Abouelleil A."/>
            <person name="Chapman S.B."/>
            <person name="Priest M."/>
            <person name="Young S.K."/>
            <person name="Wortman J."/>
            <person name="Nusbaum C."/>
            <person name="Birren B."/>
        </authorList>
    </citation>
    <scope>NUCLEOTIDE SEQUENCE [LARGE SCALE GENOMIC DNA]</scope>
    <source>
        <strain evidence="7 8">CBS 89968</strain>
    </source>
</reference>
<keyword evidence="8" id="KW-1185">Reference proteome</keyword>
<dbReference type="SUPFAM" id="SSF51197">
    <property type="entry name" value="Clavaminate synthase-like"/>
    <property type="match status" value="1"/>
</dbReference>
<proteinExistence type="inferred from homology"/>
<dbReference type="HOGENOM" id="CLU_010119_6_3_1"/>
<keyword evidence="2 5" id="KW-0479">Metal-binding</keyword>
<comment type="similarity">
    <text evidence="1 5">Belongs to the iron/ascorbate-dependent oxidoreductase family.</text>
</comment>
<dbReference type="PROSITE" id="PS51471">
    <property type="entry name" value="FE2OG_OXY"/>
    <property type="match status" value="1"/>
</dbReference>
<dbReference type="GO" id="GO:0046872">
    <property type="term" value="F:metal ion binding"/>
    <property type="evidence" value="ECO:0007669"/>
    <property type="project" value="UniProtKB-KW"/>
</dbReference>